<protein>
    <submittedName>
        <fullName evidence="9">NQR2 and RnfD family protein</fullName>
    </submittedName>
</protein>
<dbReference type="GO" id="GO:0055085">
    <property type="term" value="P:transmembrane transport"/>
    <property type="evidence" value="ECO:0007669"/>
    <property type="project" value="InterPro"/>
</dbReference>
<dbReference type="Pfam" id="PF03116">
    <property type="entry name" value="NQR2_RnfD_RnfE"/>
    <property type="match status" value="1"/>
</dbReference>
<keyword evidence="8" id="KW-0472">Membrane</keyword>
<evidence type="ECO:0000256" key="7">
    <source>
        <dbReference type="ARBA" id="ARBA00022989"/>
    </source>
</evidence>
<keyword evidence="7" id="KW-1133">Transmembrane helix</keyword>
<dbReference type="EMBL" id="ADZX01000434">
    <property type="protein sequence ID" value="EFK96617.1"/>
    <property type="molecule type" value="Genomic_DNA"/>
</dbReference>
<organism evidence="9">
    <name type="scientific">sediment metagenome</name>
    <dbReference type="NCBI Taxonomy" id="749907"/>
    <lineage>
        <taxon>unclassified sequences</taxon>
        <taxon>metagenomes</taxon>
        <taxon>ecological metagenomes</taxon>
    </lineage>
</organism>
<evidence type="ECO:0000256" key="8">
    <source>
        <dbReference type="ARBA" id="ARBA00023136"/>
    </source>
</evidence>
<proteinExistence type="predicted"/>
<keyword evidence="4" id="KW-0288">FMN</keyword>
<evidence type="ECO:0000313" key="9">
    <source>
        <dbReference type="EMBL" id="EFK96617.1"/>
    </source>
</evidence>
<evidence type="ECO:0000256" key="5">
    <source>
        <dbReference type="ARBA" id="ARBA00022692"/>
    </source>
</evidence>
<dbReference type="GO" id="GO:0005886">
    <property type="term" value="C:plasma membrane"/>
    <property type="evidence" value="ECO:0007669"/>
    <property type="project" value="TreeGrafter"/>
</dbReference>
<reference evidence="9" key="2">
    <citation type="journal article" date="2011" name="Microb. Ecol.">
        <title>Taxonomic and Functional Metagenomic Profiling of the Microbial Community in the Anoxic Sediment of a Sub-saline Shallow Lake (Laguna de Carrizo, Central Spain).</title>
        <authorList>
            <person name="Ferrer M."/>
            <person name="Guazzaroni M.E."/>
            <person name="Richter M."/>
            <person name="Garcia-Salamanca A."/>
            <person name="Yarza P."/>
            <person name="Suarez-Suarez A."/>
            <person name="Solano J."/>
            <person name="Alcaide M."/>
            <person name="van Dillewijn P."/>
            <person name="Molina-Henares M.A."/>
            <person name="Lopez-Cortes N."/>
            <person name="Al-Ramahi Y."/>
            <person name="Guerrero C."/>
            <person name="Acosta A."/>
            <person name="de Eugenio L.I."/>
            <person name="Martinez V."/>
            <person name="Marques S."/>
            <person name="Rojo F."/>
            <person name="Santero E."/>
            <person name="Genilloud O."/>
            <person name="Perez-Perez J."/>
            <person name="Rossello-Mora R."/>
            <person name="Ramos J.L."/>
        </authorList>
    </citation>
    <scope>NUCLEOTIDE SEQUENCE</scope>
</reference>
<dbReference type="PANTHER" id="PTHR30578:SF0">
    <property type="entry name" value="ION-TRANSLOCATING OXIDOREDUCTASE COMPLEX SUBUNIT D"/>
    <property type="match status" value="1"/>
</dbReference>
<feature type="non-terminal residue" evidence="9">
    <location>
        <position position="92"/>
    </location>
</feature>
<keyword evidence="1" id="KW-0813">Transport</keyword>
<evidence type="ECO:0000256" key="3">
    <source>
        <dbReference type="ARBA" id="ARBA00022630"/>
    </source>
</evidence>
<accession>D9PIJ7</accession>
<evidence type="ECO:0000256" key="1">
    <source>
        <dbReference type="ARBA" id="ARBA00022448"/>
    </source>
</evidence>
<gene>
    <name evidence="9" type="ORF">LDC_1355</name>
</gene>
<keyword evidence="6" id="KW-1278">Translocase</keyword>
<sequence length="92" mass="9676">MAIVGIVAGVALGKMVFGGFGQNVFNPAMVGRCFLYVTFPMEMTNQWAGPVWGGAAGFGGWSLPLDAVTQATPLVAWREGVSLPLDQLFLGN</sequence>
<keyword evidence="5" id="KW-0812">Transmembrane</keyword>
<evidence type="ECO:0000256" key="6">
    <source>
        <dbReference type="ARBA" id="ARBA00022967"/>
    </source>
</evidence>
<reference evidence="9" key="1">
    <citation type="submission" date="2010-07" db="EMBL/GenBank/DDBJ databases">
        <authorList>
            <consortium name="CONSOLIDER consortium CSD2007-00005"/>
            <person name="Guazzaroni M.-E."/>
            <person name="Richter M."/>
            <person name="Garcia-Salamanca A."/>
            <person name="Yarza P."/>
            <person name="Ferrer M."/>
        </authorList>
    </citation>
    <scope>NUCLEOTIDE SEQUENCE</scope>
</reference>
<evidence type="ECO:0000256" key="2">
    <source>
        <dbReference type="ARBA" id="ARBA00022553"/>
    </source>
</evidence>
<keyword evidence="3" id="KW-0285">Flavoprotein</keyword>
<keyword evidence="2" id="KW-0597">Phosphoprotein</keyword>
<comment type="caution">
    <text evidence="9">The sequence shown here is derived from an EMBL/GenBank/DDBJ whole genome shotgun (WGS) entry which is preliminary data.</text>
</comment>
<dbReference type="AlphaFoldDB" id="D9PIJ7"/>
<name>D9PIJ7_9ZZZZ</name>
<evidence type="ECO:0000256" key="4">
    <source>
        <dbReference type="ARBA" id="ARBA00022643"/>
    </source>
</evidence>
<dbReference type="InterPro" id="IPR004338">
    <property type="entry name" value="NqrB/RnfD"/>
</dbReference>
<dbReference type="PANTHER" id="PTHR30578">
    <property type="entry name" value="ELECTRON TRANSPORT COMPLEX PROTEIN RNFD"/>
    <property type="match status" value="1"/>
</dbReference>